<dbReference type="EMBL" id="JAVDYC010000001">
    <property type="protein sequence ID" value="MDR7321260.1"/>
    <property type="molecule type" value="Genomic_DNA"/>
</dbReference>
<gene>
    <name evidence="1" type="ORF">J2S44_001510</name>
</gene>
<dbReference type="Proteomes" id="UP001183629">
    <property type="component" value="Unassembled WGS sequence"/>
</dbReference>
<dbReference type="AlphaFoldDB" id="A0AAE3ZMB9"/>
<dbReference type="InterPro" id="IPR029063">
    <property type="entry name" value="SAM-dependent_MTases_sf"/>
</dbReference>
<dbReference type="Gene3D" id="3.40.50.150">
    <property type="entry name" value="Vaccinia Virus protein VP39"/>
    <property type="match status" value="1"/>
</dbReference>
<evidence type="ECO:0000313" key="1">
    <source>
        <dbReference type="EMBL" id="MDR7321260.1"/>
    </source>
</evidence>
<dbReference type="SUPFAM" id="SSF53335">
    <property type="entry name" value="S-adenosyl-L-methionine-dependent methyltransferases"/>
    <property type="match status" value="1"/>
</dbReference>
<sequence>MDVLHFWLRRRRERFMDVISVPVTTEELDATQIRAVNRLRNELMRDRSSEAVAINGRVKAAIAAGVAAARAGTVVDWGCGGLPIVPYLTGNPDFAGVDIDPVALDEIRATGLRGMSPDEAATFTPARSPCVVTGAFVLHFKIDHAHVTTMARLVGTDGFILANVYRRSLESRENLRIALKERHLLVTSVHDPAELVGGHEFWFIATPEATALHAGTVLGAVTATLTGASETESAD</sequence>
<keyword evidence="2" id="KW-1185">Reference proteome</keyword>
<comment type="caution">
    <text evidence="1">The sequence shown here is derived from an EMBL/GenBank/DDBJ whole genome shotgun (WGS) entry which is preliminary data.</text>
</comment>
<reference evidence="1 2" key="1">
    <citation type="submission" date="2023-07" db="EMBL/GenBank/DDBJ databases">
        <title>Sequencing the genomes of 1000 actinobacteria strains.</title>
        <authorList>
            <person name="Klenk H.-P."/>
        </authorList>
    </citation>
    <scope>NUCLEOTIDE SEQUENCE [LARGE SCALE GENOMIC DNA]</scope>
    <source>
        <strain evidence="1 2">DSM 44711</strain>
    </source>
</reference>
<evidence type="ECO:0008006" key="3">
    <source>
        <dbReference type="Google" id="ProtNLM"/>
    </source>
</evidence>
<proteinExistence type="predicted"/>
<organism evidence="1 2">
    <name type="scientific">Catenuloplanes niger</name>
    <dbReference type="NCBI Taxonomy" id="587534"/>
    <lineage>
        <taxon>Bacteria</taxon>
        <taxon>Bacillati</taxon>
        <taxon>Actinomycetota</taxon>
        <taxon>Actinomycetes</taxon>
        <taxon>Micromonosporales</taxon>
        <taxon>Micromonosporaceae</taxon>
        <taxon>Catenuloplanes</taxon>
    </lineage>
</organism>
<protein>
    <recommendedName>
        <fullName evidence="3">Methyltransferase domain-containing protein</fullName>
    </recommendedName>
</protein>
<dbReference type="RefSeq" id="WP_310410151.1">
    <property type="nucleotide sequence ID" value="NZ_JAVDYC010000001.1"/>
</dbReference>
<name>A0AAE3ZMB9_9ACTN</name>
<evidence type="ECO:0000313" key="2">
    <source>
        <dbReference type="Proteomes" id="UP001183629"/>
    </source>
</evidence>
<accession>A0AAE3ZMB9</accession>